<dbReference type="SUPFAM" id="SSF55073">
    <property type="entry name" value="Nucleotide cyclase"/>
    <property type="match status" value="1"/>
</dbReference>
<dbReference type="Pfam" id="PF00990">
    <property type="entry name" value="GGDEF"/>
    <property type="match status" value="1"/>
</dbReference>
<dbReference type="SMART" id="SM00471">
    <property type="entry name" value="HDc"/>
    <property type="match status" value="1"/>
</dbReference>
<dbReference type="NCBIfam" id="TIGR00254">
    <property type="entry name" value="GGDEF"/>
    <property type="match status" value="1"/>
</dbReference>
<organism evidence="3 4">
    <name type="scientific">Lutispora saccharofermentans</name>
    <dbReference type="NCBI Taxonomy" id="3024236"/>
    <lineage>
        <taxon>Bacteria</taxon>
        <taxon>Bacillati</taxon>
        <taxon>Bacillota</taxon>
        <taxon>Clostridia</taxon>
        <taxon>Lutisporales</taxon>
        <taxon>Lutisporaceae</taxon>
        <taxon>Lutispora</taxon>
    </lineage>
</organism>
<reference evidence="3 4" key="1">
    <citation type="submission" date="2021-10" db="EMBL/GenBank/DDBJ databases">
        <title>Lutispora strain m25 sp. nov., a thermophilic, non-spore-forming bacterium isolated from a lab-scale methanogenic bioreactor digesting anaerobic sludge.</title>
        <authorList>
            <person name="El Houari A."/>
            <person name="Mcdonald J."/>
        </authorList>
    </citation>
    <scope>NUCLEOTIDE SEQUENCE [LARGE SCALE GENOMIC DNA]</scope>
    <source>
        <strain evidence="4">m25</strain>
    </source>
</reference>
<evidence type="ECO:0000259" key="1">
    <source>
        <dbReference type="PROSITE" id="PS50887"/>
    </source>
</evidence>
<dbReference type="InterPro" id="IPR000160">
    <property type="entry name" value="GGDEF_dom"/>
</dbReference>
<evidence type="ECO:0000313" key="3">
    <source>
        <dbReference type="EMBL" id="MCQ1529367.1"/>
    </source>
</evidence>
<feature type="domain" description="GGDEF" evidence="1">
    <location>
        <begin position="169"/>
        <end position="299"/>
    </location>
</feature>
<dbReference type="SUPFAM" id="SSF109604">
    <property type="entry name" value="HD-domain/PDEase-like"/>
    <property type="match status" value="1"/>
</dbReference>
<sequence length="480" mass="56077">MMEYPSKYDFFLSFKALINDDGHFVDYILVSLSDNFQNATNIKAERILGRKISEIVLEYENDVFGIKDIYYNMIPKTRRKFEKHIYELDRWYSINIFSDDRDYLILFYNDISRIKKSKESSADHIRNRGEIYDLEEKREYFGYKDKLTGLYNRDFFDEELSRLDSFRQLPISVIIGDLNGLKLINDAFGHDMGDKALKRVAEIMKRAFRKEDIVSRVGGDEFVVLLPKTTEKTALSIVNRIKEDCIANPLDFIKISISFGAATKKNGEEDIFEIYRKAEDRMYFNKLTESKEAKLSMIKYLKDRLEEISFETKAHYERLKGLCLMLADKLGLSDIEKEELKLLCEFHDIGKIGIPSQILQKEGALNSDEWERVRRHSEIGYHIIGASRETLAIDELILIHHERWDGKGYPGLLKQDEIPHTVRIFAIADSYDAMVNDRPYKSAINNAEALREIESKAGTQFDPYLAKIFVQMMRREEVAI</sequence>
<dbReference type="PANTHER" id="PTHR43155:SF2">
    <property type="entry name" value="CYCLIC DI-GMP PHOSPHODIESTERASE PA4108"/>
    <property type="match status" value="1"/>
</dbReference>
<dbReference type="PROSITE" id="PS51832">
    <property type="entry name" value="HD_GYP"/>
    <property type="match status" value="1"/>
</dbReference>
<dbReference type="InterPro" id="IPR003607">
    <property type="entry name" value="HD/PDEase_dom"/>
</dbReference>
<keyword evidence="4" id="KW-1185">Reference proteome</keyword>
<proteinExistence type="predicted"/>
<dbReference type="CDD" id="cd01949">
    <property type="entry name" value="GGDEF"/>
    <property type="match status" value="1"/>
</dbReference>
<dbReference type="EMBL" id="JAJEKE010000005">
    <property type="protein sequence ID" value="MCQ1529367.1"/>
    <property type="molecule type" value="Genomic_DNA"/>
</dbReference>
<dbReference type="InterPro" id="IPR037522">
    <property type="entry name" value="HD_GYP_dom"/>
</dbReference>
<evidence type="ECO:0000313" key="4">
    <source>
        <dbReference type="Proteomes" id="UP001651880"/>
    </source>
</evidence>
<dbReference type="Gene3D" id="1.10.3210.10">
    <property type="entry name" value="Hypothetical protein af1432"/>
    <property type="match status" value="1"/>
</dbReference>
<comment type="caution">
    <text evidence="3">The sequence shown here is derived from an EMBL/GenBank/DDBJ whole genome shotgun (WGS) entry which is preliminary data.</text>
</comment>
<dbReference type="GO" id="GO:0052621">
    <property type="term" value="F:diguanylate cyclase activity"/>
    <property type="evidence" value="ECO:0007669"/>
    <property type="project" value="UniProtKB-EC"/>
</dbReference>
<dbReference type="CDD" id="cd00077">
    <property type="entry name" value="HDc"/>
    <property type="match status" value="1"/>
</dbReference>
<dbReference type="Gene3D" id="3.30.70.270">
    <property type="match status" value="1"/>
</dbReference>
<keyword evidence="3" id="KW-0808">Transferase</keyword>
<dbReference type="InterPro" id="IPR029787">
    <property type="entry name" value="Nucleotide_cyclase"/>
</dbReference>
<protein>
    <submittedName>
        <fullName evidence="3">Diguanylate cyclase</fullName>
        <ecNumber evidence="3">2.7.7.65</ecNumber>
    </submittedName>
</protein>
<dbReference type="PROSITE" id="PS50887">
    <property type="entry name" value="GGDEF"/>
    <property type="match status" value="1"/>
</dbReference>
<dbReference type="RefSeq" id="WP_255226888.1">
    <property type="nucleotide sequence ID" value="NZ_JAJEKE010000005.1"/>
</dbReference>
<accession>A0ABT1NDP0</accession>
<dbReference type="SMART" id="SM00267">
    <property type="entry name" value="GGDEF"/>
    <property type="match status" value="1"/>
</dbReference>
<dbReference type="InterPro" id="IPR043128">
    <property type="entry name" value="Rev_trsase/Diguanyl_cyclase"/>
</dbReference>
<keyword evidence="3" id="KW-0548">Nucleotidyltransferase</keyword>
<dbReference type="Proteomes" id="UP001651880">
    <property type="component" value="Unassembled WGS sequence"/>
</dbReference>
<dbReference type="EC" id="2.7.7.65" evidence="3"/>
<dbReference type="Pfam" id="PF13487">
    <property type="entry name" value="HD_5"/>
    <property type="match status" value="1"/>
</dbReference>
<dbReference type="PANTHER" id="PTHR43155">
    <property type="entry name" value="CYCLIC DI-GMP PHOSPHODIESTERASE PA4108-RELATED"/>
    <property type="match status" value="1"/>
</dbReference>
<evidence type="ECO:0000259" key="2">
    <source>
        <dbReference type="PROSITE" id="PS51832"/>
    </source>
</evidence>
<gene>
    <name evidence="3" type="ORF">LJD61_07350</name>
</gene>
<name>A0ABT1NDP0_9FIRM</name>
<feature type="domain" description="HD-GYP" evidence="2">
    <location>
        <begin position="290"/>
        <end position="480"/>
    </location>
</feature>